<protein>
    <submittedName>
        <fullName evidence="3">Cellobiose transport system substrate-binding protein</fullName>
    </submittedName>
</protein>
<comment type="caution">
    <text evidence="3">The sequence shown here is derived from an EMBL/GenBank/DDBJ whole genome shotgun (WGS) entry which is preliminary data.</text>
</comment>
<dbReference type="Proteomes" id="UP000622552">
    <property type="component" value="Unassembled WGS sequence"/>
</dbReference>
<evidence type="ECO:0000256" key="2">
    <source>
        <dbReference type="SAM" id="SignalP"/>
    </source>
</evidence>
<accession>A0A8J7KV33</accession>
<evidence type="ECO:0000313" key="3">
    <source>
        <dbReference type="EMBL" id="MBG6134777.1"/>
    </source>
</evidence>
<dbReference type="EMBL" id="JADOUF010000001">
    <property type="protein sequence ID" value="MBG6134777.1"/>
    <property type="molecule type" value="Genomic_DNA"/>
</dbReference>
<name>A0A8J7KV33_9ACTN</name>
<reference evidence="3" key="1">
    <citation type="submission" date="2020-11" db="EMBL/GenBank/DDBJ databases">
        <title>Sequencing the genomes of 1000 actinobacteria strains.</title>
        <authorList>
            <person name="Klenk H.-P."/>
        </authorList>
    </citation>
    <scope>NUCLEOTIDE SEQUENCE</scope>
    <source>
        <strain evidence="3">DSM 45356</strain>
    </source>
</reference>
<dbReference type="InterPro" id="IPR050490">
    <property type="entry name" value="Bact_solute-bd_prot1"/>
</dbReference>
<keyword evidence="4" id="KW-1185">Reference proteome</keyword>
<dbReference type="PANTHER" id="PTHR43649:SF32">
    <property type="entry name" value="SUGAR BINDING SECRETED PROTEIN"/>
    <property type="match status" value="1"/>
</dbReference>
<dbReference type="AlphaFoldDB" id="A0A8J7KV33"/>
<dbReference type="PANTHER" id="PTHR43649">
    <property type="entry name" value="ARABINOSE-BINDING PROTEIN-RELATED"/>
    <property type="match status" value="1"/>
</dbReference>
<dbReference type="Gene3D" id="3.40.190.10">
    <property type="entry name" value="Periplasmic binding protein-like II"/>
    <property type="match status" value="1"/>
</dbReference>
<dbReference type="SUPFAM" id="SSF53850">
    <property type="entry name" value="Periplasmic binding protein-like II"/>
    <property type="match status" value="1"/>
</dbReference>
<sequence length="432" mass="46375">MSLSTGPLRRAAVLALAAVTALGMTAACSRKDDTGATGKTKLVIQTFGKPGIDQAVAAFQAAHPNIVVDHQKLGELRDFQPKLVQWLGAGKGAGDVVMLEEGVLLGYLQQPDNFANLLDYGGAGLKDSFLSWKYQRGMTSDGKKLVGLGTDVGGLAMCYRTDLLAKAGMPTDRAEVAKLWPTWEAYRASGVAFKAKNTGAAWTDSATGVVQPYAMQASDRIFFSPDNTLIADSNPSVRHTWDYANSLISDGLTAKLTTWSKDWEAGFKKAAFATMPCPAWMTGVIKANAGDEGAGKWDVATIPGGTGNWGGSYFAVPKQSKHPKEAYELAKYLTGKDGQLAVYKEVGAMPSSPQALEDPAFRDSRNDYFNNAPTGKIFADSVRTMRPVFLGAKHQEIWESVFMPQLQAVEQGKASSEEAWKAANAEARKRVG</sequence>
<evidence type="ECO:0000256" key="1">
    <source>
        <dbReference type="SAM" id="MobiDB-lite"/>
    </source>
</evidence>
<dbReference type="RefSeq" id="WP_197001970.1">
    <property type="nucleotide sequence ID" value="NZ_BONS01000023.1"/>
</dbReference>
<gene>
    <name evidence="3" type="ORF">IW245_000971</name>
</gene>
<dbReference type="Pfam" id="PF13416">
    <property type="entry name" value="SBP_bac_8"/>
    <property type="match status" value="1"/>
</dbReference>
<organism evidence="3 4">
    <name type="scientific">Longispora fulva</name>
    <dbReference type="NCBI Taxonomy" id="619741"/>
    <lineage>
        <taxon>Bacteria</taxon>
        <taxon>Bacillati</taxon>
        <taxon>Actinomycetota</taxon>
        <taxon>Actinomycetes</taxon>
        <taxon>Micromonosporales</taxon>
        <taxon>Micromonosporaceae</taxon>
        <taxon>Longispora</taxon>
    </lineage>
</organism>
<feature type="compositionally biased region" description="Basic and acidic residues" evidence="1">
    <location>
        <begin position="415"/>
        <end position="432"/>
    </location>
</feature>
<evidence type="ECO:0000313" key="4">
    <source>
        <dbReference type="Proteomes" id="UP000622552"/>
    </source>
</evidence>
<dbReference type="InterPro" id="IPR006059">
    <property type="entry name" value="SBP"/>
</dbReference>
<feature type="region of interest" description="Disordered" evidence="1">
    <location>
        <begin position="413"/>
        <end position="432"/>
    </location>
</feature>
<proteinExistence type="predicted"/>
<feature type="signal peptide" evidence="2">
    <location>
        <begin position="1"/>
        <end position="26"/>
    </location>
</feature>
<keyword evidence="2" id="KW-0732">Signal</keyword>
<feature type="chain" id="PRO_5038931315" evidence="2">
    <location>
        <begin position="27"/>
        <end position="432"/>
    </location>
</feature>